<keyword evidence="6" id="KW-0456">Lyase</keyword>
<evidence type="ECO:0000256" key="4">
    <source>
        <dbReference type="ARBA" id="ARBA00022723"/>
    </source>
</evidence>
<dbReference type="EMBL" id="PNBA02000001">
    <property type="protein sequence ID" value="KAG6435410.1"/>
    <property type="molecule type" value="Genomic_DNA"/>
</dbReference>
<keyword evidence="10" id="KW-1185">Reference proteome</keyword>
<dbReference type="InterPro" id="IPR001906">
    <property type="entry name" value="Terpene_synth_N"/>
</dbReference>
<evidence type="ECO:0000256" key="5">
    <source>
        <dbReference type="ARBA" id="ARBA00022842"/>
    </source>
</evidence>
<dbReference type="GO" id="GO:0000287">
    <property type="term" value="F:magnesium ion binding"/>
    <property type="evidence" value="ECO:0007669"/>
    <property type="project" value="InterPro"/>
</dbReference>
<dbReference type="OrthoDB" id="876093at2759"/>
<keyword evidence="4" id="KW-0479">Metal-binding</keyword>
<protein>
    <recommendedName>
        <fullName evidence="11">Viridiflorene synthase</fullName>
    </recommendedName>
</protein>
<comment type="cofactor">
    <cofactor evidence="1">
        <name>Mg(2+)</name>
        <dbReference type="ChEBI" id="CHEBI:18420"/>
    </cofactor>
</comment>
<evidence type="ECO:0000259" key="8">
    <source>
        <dbReference type="Pfam" id="PF03936"/>
    </source>
</evidence>
<dbReference type="SFLD" id="SFLDS00005">
    <property type="entry name" value="Isoprenoid_Synthase_Type_I"/>
    <property type="match status" value="1"/>
</dbReference>
<dbReference type="InterPro" id="IPR008930">
    <property type="entry name" value="Terpenoid_cyclase/PrenylTrfase"/>
</dbReference>
<evidence type="ECO:0000256" key="1">
    <source>
        <dbReference type="ARBA" id="ARBA00001946"/>
    </source>
</evidence>
<dbReference type="SUPFAM" id="SSF48576">
    <property type="entry name" value="Terpenoid synthases"/>
    <property type="match status" value="1"/>
</dbReference>
<dbReference type="InterPro" id="IPR005630">
    <property type="entry name" value="Terpene_synthase_metal-bd"/>
</dbReference>
<feature type="domain" description="Terpene synthase metal-binding" evidence="8">
    <location>
        <begin position="260"/>
        <end position="496"/>
    </location>
</feature>
<name>A0A8X8YSL2_SALSN</name>
<evidence type="ECO:0000313" key="9">
    <source>
        <dbReference type="EMBL" id="KAG6435410.1"/>
    </source>
</evidence>
<gene>
    <name evidence="9" type="ORF">SASPL_100283</name>
</gene>
<dbReference type="InterPro" id="IPR034741">
    <property type="entry name" value="Terpene_cyclase-like_1_C"/>
</dbReference>
<dbReference type="CDD" id="cd00684">
    <property type="entry name" value="Terpene_cyclase_plant_C1"/>
    <property type="match status" value="1"/>
</dbReference>
<evidence type="ECO:0000259" key="7">
    <source>
        <dbReference type="Pfam" id="PF01397"/>
    </source>
</evidence>
<evidence type="ECO:0000256" key="6">
    <source>
        <dbReference type="ARBA" id="ARBA00023239"/>
    </source>
</evidence>
<proteinExistence type="inferred from homology"/>
<evidence type="ECO:0000256" key="3">
    <source>
        <dbReference type="ARBA" id="ARBA00006333"/>
    </source>
</evidence>
<comment type="caution">
    <text evidence="9">The sequence shown here is derived from an EMBL/GenBank/DDBJ whole genome shotgun (WGS) entry which is preliminary data.</text>
</comment>
<sequence>MAAANMVSANSSNVRHIRPHIVLFKPSMWGDIFSSFSFDNQVQEKYSEEMEALKKEMGRMLMVAESTKLMILIDKLERLGVAYHFENEIEQKLKQIYDSKDDDEEDSDLFTTALRFRLLRQHQFPVSCDVFNKFVEKDCKWKPESHGSDIEGILSLYEAAHVRIRNEKLLDEAAKFTFDQLNYILPASESPIVKEKVQQALKHSIHRGLPILNIRFYISIYEREGTTDELLLKLAKLNFNFLQNIYRKELVELTRWWDKFDLKNKLPYARDRVVECYLWGNAFRYEPRYSYLRVTVAKNMQLVSIMDDTYDNYATLEEDDLLTEILERWNLDEIDVLPDFMKVVYRFIMSTYEDFVVDAEKQGKSFVVPYYREAVKQLGRAYNQEQKWIMERQMPGFDEYMTNSVITSCMYVMFTSLVPGMKSVDEASIQWLLSEPKIVISTAKMGRTLEDLGSHERENRDGKMVTVVDCYMKDKGVSKQEAISEFVELVENGWKDVTAEWAKGSSSVPKEMVEQLLNYGRVAEVTYKSKEDGYTNPEKYLGPLIASLYVDPLPLYV</sequence>
<comment type="pathway">
    <text evidence="2">Secondary metabolite biosynthesis; terpenoid biosynthesis.</text>
</comment>
<dbReference type="InterPro" id="IPR036965">
    <property type="entry name" value="Terpene_synth_N_sf"/>
</dbReference>
<accession>A0A8X8YSL2</accession>
<dbReference type="PANTHER" id="PTHR31225">
    <property type="entry name" value="OS04G0344100 PROTEIN-RELATED"/>
    <property type="match status" value="1"/>
</dbReference>
<organism evidence="9">
    <name type="scientific">Salvia splendens</name>
    <name type="common">Scarlet sage</name>
    <dbReference type="NCBI Taxonomy" id="180675"/>
    <lineage>
        <taxon>Eukaryota</taxon>
        <taxon>Viridiplantae</taxon>
        <taxon>Streptophyta</taxon>
        <taxon>Embryophyta</taxon>
        <taxon>Tracheophyta</taxon>
        <taxon>Spermatophyta</taxon>
        <taxon>Magnoliopsida</taxon>
        <taxon>eudicotyledons</taxon>
        <taxon>Gunneridae</taxon>
        <taxon>Pentapetalae</taxon>
        <taxon>asterids</taxon>
        <taxon>lamiids</taxon>
        <taxon>Lamiales</taxon>
        <taxon>Lamiaceae</taxon>
        <taxon>Nepetoideae</taxon>
        <taxon>Mentheae</taxon>
        <taxon>Salviinae</taxon>
        <taxon>Salvia</taxon>
        <taxon>Salvia subgen. Calosphace</taxon>
        <taxon>core Calosphace</taxon>
    </lineage>
</organism>
<feature type="domain" description="Terpene synthase N-terminal" evidence="7">
    <location>
        <begin position="28"/>
        <end position="201"/>
    </location>
</feature>
<reference evidence="9" key="2">
    <citation type="submission" date="2020-08" db="EMBL/GenBank/DDBJ databases">
        <title>Plant Genome Project.</title>
        <authorList>
            <person name="Zhang R.-G."/>
        </authorList>
    </citation>
    <scope>NUCLEOTIDE SEQUENCE</scope>
    <source>
        <strain evidence="9">Huo1</strain>
        <tissue evidence="9">Leaf</tissue>
    </source>
</reference>
<dbReference type="AlphaFoldDB" id="A0A8X8YSL2"/>
<dbReference type="SUPFAM" id="SSF48239">
    <property type="entry name" value="Terpenoid cyclases/Protein prenyltransferases"/>
    <property type="match status" value="1"/>
</dbReference>
<dbReference type="InterPro" id="IPR008949">
    <property type="entry name" value="Isoprenoid_synthase_dom_sf"/>
</dbReference>
<dbReference type="FunFam" id="1.10.600.10:FF:000007">
    <property type="entry name" value="Isoprene synthase, chloroplastic"/>
    <property type="match status" value="1"/>
</dbReference>
<dbReference type="GO" id="GO:0010333">
    <property type="term" value="F:terpene synthase activity"/>
    <property type="evidence" value="ECO:0007669"/>
    <property type="project" value="InterPro"/>
</dbReference>
<dbReference type="InterPro" id="IPR050148">
    <property type="entry name" value="Terpene_synthase-like"/>
</dbReference>
<dbReference type="Pfam" id="PF01397">
    <property type="entry name" value="Terpene_synth"/>
    <property type="match status" value="1"/>
</dbReference>
<evidence type="ECO:0000256" key="2">
    <source>
        <dbReference type="ARBA" id="ARBA00004721"/>
    </source>
</evidence>
<dbReference type="SFLD" id="SFLDG01019">
    <property type="entry name" value="Terpene_Cyclase_Like_1_C_Termi"/>
    <property type="match status" value="1"/>
</dbReference>
<dbReference type="Proteomes" id="UP000298416">
    <property type="component" value="Unassembled WGS sequence"/>
</dbReference>
<evidence type="ECO:0008006" key="11">
    <source>
        <dbReference type="Google" id="ProtNLM"/>
    </source>
</evidence>
<dbReference type="Gene3D" id="1.50.10.130">
    <property type="entry name" value="Terpene synthase, N-terminal domain"/>
    <property type="match status" value="1"/>
</dbReference>
<dbReference type="FunFam" id="1.50.10.130:FF:000001">
    <property type="entry name" value="Isoprene synthase, chloroplastic"/>
    <property type="match status" value="1"/>
</dbReference>
<evidence type="ECO:0000313" key="10">
    <source>
        <dbReference type="Proteomes" id="UP000298416"/>
    </source>
</evidence>
<dbReference type="PANTHER" id="PTHR31225:SF253">
    <property type="entry name" value="SESQUITERPENE SYNTHASE 31"/>
    <property type="match status" value="1"/>
</dbReference>
<dbReference type="Pfam" id="PF03936">
    <property type="entry name" value="Terpene_synth_C"/>
    <property type="match status" value="1"/>
</dbReference>
<dbReference type="InterPro" id="IPR044814">
    <property type="entry name" value="Terpene_cyclase_plant_C1"/>
</dbReference>
<dbReference type="GO" id="GO:0016102">
    <property type="term" value="P:diterpenoid biosynthetic process"/>
    <property type="evidence" value="ECO:0007669"/>
    <property type="project" value="InterPro"/>
</dbReference>
<keyword evidence="5" id="KW-0460">Magnesium</keyword>
<reference evidence="9" key="1">
    <citation type="submission" date="2018-01" db="EMBL/GenBank/DDBJ databases">
        <authorList>
            <person name="Mao J.F."/>
        </authorList>
    </citation>
    <scope>NUCLEOTIDE SEQUENCE</scope>
    <source>
        <strain evidence="9">Huo1</strain>
        <tissue evidence="9">Leaf</tissue>
    </source>
</reference>
<dbReference type="Gene3D" id="1.10.600.10">
    <property type="entry name" value="Farnesyl Diphosphate Synthase"/>
    <property type="match status" value="1"/>
</dbReference>
<comment type="similarity">
    <text evidence="3">Belongs to the terpene synthase family.</text>
</comment>